<reference evidence="1 2" key="1">
    <citation type="submission" date="2019-11" db="EMBL/GenBank/DDBJ databases">
        <title>Growth characteristics of pneumococcus vary with the chemical composition of the capsule and with environmental conditions.</title>
        <authorList>
            <person name="Tothpal A."/>
            <person name="Desobry K."/>
            <person name="Joshi S."/>
            <person name="Wyllie A.L."/>
            <person name="Weinberger D.M."/>
        </authorList>
    </citation>
    <scope>NUCLEOTIDE SEQUENCE [LARGE SCALE GENOMIC DNA]</scope>
    <source>
        <strain evidence="2">pnumococcus35B</strain>
    </source>
</reference>
<dbReference type="GO" id="GO:0005829">
    <property type="term" value="C:cytosol"/>
    <property type="evidence" value="ECO:0007669"/>
    <property type="project" value="TreeGrafter"/>
</dbReference>
<evidence type="ECO:0000313" key="1">
    <source>
        <dbReference type="EMBL" id="MTV88334.1"/>
    </source>
</evidence>
<dbReference type="Gene3D" id="3.30.1240.10">
    <property type="match status" value="1"/>
</dbReference>
<feature type="non-terminal residue" evidence="1">
    <location>
        <position position="96"/>
    </location>
</feature>
<dbReference type="InterPro" id="IPR023214">
    <property type="entry name" value="HAD_sf"/>
</dbReference>
<keyword evidence="1" id="KW-0378">Hydrolase</keyword>
<dbReference type="GO" id="GO:0016791">
    <property type="term" value="F:phosphatase activity"/>
    <property type="evidence" value="ECO:0007669"/>
    <property type="project" value="UniProtKB-ARBA"/>
</dbReference>
<dbReference type="PANTHER" id="PTHR10000:SF25">
    <property type="entry name" value="PHOSPHATASE YKRA-RELATED"/>
    <property type="match status" value="1"/>
</dbReference>
<evidence type="ECO:0000313" key="2">
    <source>
        <dbReference type="Proteomes" id="UP000469505"/>
    </source>
</evidence>
<accession>A0A6I3U717</accession>
<gene>
    <name evidence="1" type="ORF">GM543_12770</name>
</gene>
<dbReference type="EMBL" id="WNHX01000560">
    <property type="protein sequence ID" value="MTV88334.1"/>
    <property type="molecule type" value="Genomic_DNA"/>
</dbReference>
<sequence length="96" mass="10718">MEVKAVFFDIDGTLVNDRKSVLKSTKDAIKIVKEQGVLVGVATGRGPFFVKELMEDLDLDFAVTYNGQYIFNKEKVLFASPIAKSSLRQLIAYAKK</sequence>
<dbReference type="GO" id="GO:0000287">
    <property type="term" value="F:magnesium ion binding"/>
    <property type="evidence" value="ECO:0007669"/>
    <property type="project" value="TreeGrafter"/>
</dbReference>
<dbReference type="RefSeq" id="WP_162481126.1">
    <property type="nucleotide sequence ID" value="NZ_WNHX01000560.1"/>
</dbReference>
<dbReference type="Pfam" id="PF08282">
    <property type="entry name" value="Hydrolase_3"/>
    <property type="match status" value="1"/>
</dbReference>
<proteinExistence type="predicted"/>
<dbReference type="AlphaFoldDB" id="A0A6I3U717"/>
<dbReference type="SUPFAM" id="SSF56784">
    <property type="entry name" value="HAD-like"/>
    <property type="match status" value="1"/>
</dbReference>
<dbReference type="Proteomes" id="UP000469505">
    <property type="component" value="Unassembled WGS sequence"/>
</dbReference>
<dbReference type="Gene3D" id="3.40.50.1000">
    <property type="entry name" value="HAD superfamily/HAD-like"/>
    <property type="match status" value="1"/>
</dbReference>
<comment type="caution">
    <text evidence="1">The sequence shown here is derived from an EMBL/GenBank/DDBJ whole genome shotgun (WGS) entry which is preliminary data.</text>
</comment>
<dbReference type="InterPro" id="IPR006379">
    <property type="entry name" value="HAD-SF_hydro_IIB"/>
</dbReference>
<dbReference type="PROSITE" id="PS01228">
    <property type="entry name" value="COF_1"/>
    <property type="match status" value="1"/>
</dbReference>
<dbReference type="NCBIfam" id="TIGR01484">
    <property type="entry name" value="HAD-SF-IIB"/>
    <property type="match status" value="1"/>
</dbReference>
<name>A0A6I3U717_STREE</name>
<organism evidence="1 2">
    <name type="scientific">Streptococcus pneumoniae</name>
    <dbReference type="NCBI Taxonomy" id="1313"/>
    <lineage>
        <taxon>Bacteria</taxon>
        <taxon>Bacillati</taxon>
        <taxon>Bacillota</taxon>
        <taxon>Bacilli</taxon>
        <taxon>Lactobacillales</taxon>
        <taxon>Streptococcaceae</taxon>
        <taxon>Streptococcus</taxon>
    </lineage>
</organism>
<protein>
    <submittedName>
        <fullName evidence="1">HAD-IIB family hydrolase</fullName>
    </submittedName>
</protein>
<dbReference type="PANTHER" id="PTHR10000">
    <property type="entry name" value="PHOSPHOSERINE PHOSPHATASE"/>
    <property type="match status" value="1"/>
</dbReference>
<dbReference type="InterPro" id="IPR036412">
    <property type="entry name" value="HAD-like_sf"/>
</dbReference>